<name>A0ABW4LJY0_9BACI</name>
<evidence type="ECO:0000259" key="1">
    <source>
        <dbReference type="PROSITE" id="PS50819"/>
    </source>
</evidence>
<dbReference type="EMBL" id="JBHUEM010000003">
    <property type="protein sequence ID" value="MFD1735421.1"/>
    <property type="molecule type" value="Genomic_DNA"/>
</dbReference>
<proteinExistence type="predicted"/>
<dbReference type="Gene3D" id="3.10.28.10">
    <property type="entry name" value="Homing endonucleases"/>
    <property type="match status" value="1"/>
</dbReference>
<dbReference type="InterPro" id="IPR027434">
    <property type="entry name" value="Homing_endonucl"/>
</dbReference>
<keyword evidence="3" id="KW-1185">Reference proteome</keyword>
<comment type="caution">
    <text evidence="2">The sequence shown here is derived from an EMBL/GenBank/DDBJ whole genome shotgun (WGS) entry which is preliminary data.</text>
</comment>
<accession>A0ABW4LJY0</accession>
<dbReference type="InterPro" id="IPR004042">
    <property type="entry name" value="Intein_endonuc_central"/>
</dbReference>
<gene>
    <name evidence="2" type="ORF">ACFSCX_02490</name>
</gene>
<evidence type="ECO:0000313" key="2">
    <source>
        <dbReference type="EMBL" id="MFD1735421.1"/>
    </source>
</evidence>
<reference evidence="3" key="1">
    <citation type="journal article" date="2019" name="Int. J. Syst. Evol. Microbiol.">
        <title>The Global Catalogue of Microorganisms (GCM) 10K type strain sequencing project: providing services to taxonomists for standard genome sequencing and annotation.</title>
        <authorList>
            <consortium name="The Broad Institute Genomics Platform"/>
            <consortium name="The Broad Institute Genome Sequencing Center for Infectious Disease"/>
            <person name="Wu L."/>
            <person name="Ma J."/>
        </authorList>
    </citation>
    <scope>NUCLEOTIDE SEQUENCE [LARGE SCALE GENOMIC DNA]</scope>
    <source>
        <strain evidence="3">CCUG 49339</strain>
    </source>
</reference>
<feature type="domain" description="DOD-type homing endonuclease" evidence="1">
    <location>
        <begin position="133"/>
        <end position="266"/>
    </location>
</feature>
<dbReference type="PROSITE" id="PS50819">
    <property type="entry name" value="INTEIN_ENDONUCLEASE"/>
    <property type="match status" value="1"/>
</dbReference>
<dbReference type="Proteomes" id="UP001597214">
    <property type="component" value="Unassembled WGS sequence"/>
</dbReference>
<sequence>MEEEVKKILLDRDELYKLYITDDFSIRDIAKILDVSEWTAREYLNKKHGIYKSLIKPDPNKHITEQFLSNKEWMQNEYLIKRKSAYQIARELDVKYGRVDRWICNHGFYGLKTFKNTCNESMFNYKNPIFCYFAGYVATDGYIDIGTTPRVSLRSNDKCSEQLFRMLANYFEFTGQIRLYKKSYDLTITSQKLVNELNNHFNITNAKTKTLRFPNYFFNDKCASMFFRGVIDGDGNIRKDGGVRIYCGSNDFMDGSIAFLNTQFNWRVKKTYVSKKYPGFSLSGLKSKQLLDWVYRYDTTYLLQRKYERYLTTSWPKKKYKRKN</sequence>
<dbReference type="SUPFAM" id="SSF55608">
    <property type="entry name" value="Homing endonucleases"/>
    <property type="match status" value="2"/>
</dbReference>
<evidence type="ECO:0000313" key="3">
    <source>
        <dbReference type="Proteomes" id="UP001597214"/>
    </source>
</evidence>
<protein>
    <recommendedName>
        <fullName evidence="1">DOD-type homing endonuclease domain-containing protein</fullName>
    </recommendedName>
</protein>
<dbReference type="RefSeq" id="WP_377926520.1">
    <property type="nucleotide sequence ID" value="NZ_JBHUEM010000003.1"/>
</dbReference>
<organism evidence="2 3">
    <name type="scientific">Bacillus salitolerans</name>
    <dbReference type="NCBI Taxonomy" id="1437434"/>
    <lineage>
        <taxon>Bacteria</taxon>
        <taxon>Bacillati</taxon>
        <taxon>Bacillota</taxon>
        <taxon>Bacilli</taxon>
        <taxon>Bacillales</taxon>
        <taxon>Bacillaceae</taxon>
        <taxon>Bacillus</taxon>
    </lineage>
</organism>